<dbReference type="EMBL" id="LAZR01063711">
    <property type="protein sequence ID" value="KKK58970.1"/>
    <property type="molecule type" value="Genomic_DNA"/>
</dbReference>
<protein>
    <submittedName>
        <fullName evidence="2">Uncharacterized protein</fullName>
    </submittedName>
</protein>
<accession>A0A0F8XDF1</accession>
<sequence>MAGGGESGQVGRFTNLPGFGEPGGAFVFNSRPRGVDPSTTQAIPRSGGVLGSLFKGKNAGPVFFGGTSSGGSAPIAPSLAAPPSVPVAAALAPAGLPPAAAPSPIAAAIVGAINRSSGDTGSAALNRSAVERAGRAGTSREDLV</sequence>
<gene>
    <name evidence="2" type="ORF">LCGC14_3039090</name>
</gene>
<proteinExistence type="predicted"/>
<feature type="compositionally biased region" description="Basic and acidic residues" evidence="1">
    <location>
        <begin position="129"/>
        <end position="144"/>
    </location>
</feature>
<feature type="region of interest" description="Disordered" evidence="1">
    <location>
        <begin position="118"/>
        <end position="144"/>
    </location>
</feature>
<reference evidence="2" key="1">
    <citation type="journal article" date="2015" name="Nature">
        <title>Complex archaea that bridge the gap between prokaryotes and eukaryotes.</title>
        <authorList>
            <person name="Spang A."/>
            <person name="Saw J.H."/>
            <person name="Jorgensen S.L."/>
            <person name="Zaremba-Niedzwiedzka K."/>
            <person name="Martijn J."/>
            <person name="Lind A.E."/>
            <person name="van Eijk R."/>
            <person name="Schleper C."/>
            <person name="Guy L."/>
            <person name="Ettema T.J."/>
        </authorList>
    </citation>
    <scope>NUCLEOTIDE SEQUENCE</scope>
</reference>
<feature type="non-terminal residue" evidence="2">
    <location>
        <position position="144"/>
    </location>
</feature>
<organism evidence="2">
    <name type="scientific">marine sediment metagenome</name>
    <dbReference type="NCBI Taxonomy" id="412755"/>
    <lineage>
        <taxon>unclassified sequences</taxon>
        <taxon>metagenomes</taxon>
        <taxon>ecological metagenomes</taxon>
    </lineage>
</organism>
<evidence type="ECO:0000256" key="1">
    <source>
        <dbReference type="SAM" id="MobiDB-lite"/>
    </source>
</evidence>
<feature type="region of interest" description="Disordered" evidence="1">
    <location>
        <begin position="24"/>
        <end position="48"/>
    </location>
</feature>
<name>A0A0F8XDF1_9ZZZZ</name>
<dbReference type="AlphaFoldDB" id="A0A0F8XDF1"/>
<evidence type="ECO:0000313" key="2">
    <source>
        <dbReference type="EMBL" id="KKK58970.1"/>
    </source>
</evidence>
<comment type="caution">
    <text evidence="2">The sequence shown here is derived from an EMBL/GenBank/DDBJ whole genome shotgun (WGS) entry which is preliminary data.</text>
</comment>